<evidence type="ECO:0000313" key="1">
    <source>
        <dbReference type="EMBL" id="KAI5658160.1"/>
    </source>
</evidence>
<organism evidence="1 2">
    <name type="scientific">Catharanthus roseus</name>
    <name type="common">Madagascar periwinkle</name>
    <name type="synonym">Vinca rosea</name>
    <dbReference type="NCBI Taxonomy" id="4058"/>
    <lineage>
        <taxon>Eukaryota</taxon>
        <taxon>Viridiplantae</taxon>
        <taxon>Streptophyta</taxon>
        <taxon>Embryophyta</taxon>
        <taxon>Tracheophyta</taxon>
        <taxon>Spermatophyta</taxon>
        <taxon>Magnoliopsida</taxon>
        <taxon>eudicotyledons</taxon>
        <taxon>Gunneridae</taxon>
        <taxon>Pentapetalae</taxon>
        <taxon>asterids</taxon>
        <taxon>lamiids</taxon>
        <taxon>Gentianales</taxon>
        <taxon>Apocynaceae</taxon>
        <taxon>Rauvolfioideae</taxon>
        <taxon>Vinceae</taxon>
        <taxon>Catharanthinae</taxon>
        <taxon>Catharanthus</taxon>
    </lineage>
</organism>
<protein>
    <submittedName>
        <fullName evidence="1">Uncharacterized protein</fullName>
    </submittedName>
</protein>
<dbReference type="Proteomes" id="UP001060085">
    <property type="component" value="Linkage Group LG06"/>
</dbReference>
<sequence length="175" mass="19900">MKMIKAMKKLKFWSRKKKKKKSLFFTEQEQQQRQPPTVCSSHYHHHCHYYPVEPSAPPLPSWLDNDDDQIQDPILASDKLNPTISATSSEAPPCTIKEDKTPQLLSPQNSTLQDEINAKSSSYQQYMAESPVYGVPVVPPQVTRERDAGAAGCVFSFGAHLFRCFFPCFHIREAS</sequence>
<evidence type="ECO:0000313" key="2">
    <source>
        <dbReference type="Proteomes" id="UP001060085"/>
    </source>
</evidence>
<proteinExistence type="predicted"/>
<accession>A0ACC0AD11</accession>
<keyword evidence="2" id="KW-1185">Reference proteome</keyword>
<gene>
    <name evidence="1" type="ORF">M9H77_26953</name>
</gene>
<name>A0ACC0AD11_CATRO</name>
<reference evidence="2" key="1">
    <citation type="journal article" date="2023" name="Nat. Plants">
        <title>Single-cell RNA sequencing provides a high-resolution roadmap for understanding the multicellular compartmentation of specialized metabolism.</title>
        <authorList>
            <person name="Sun S."/>
            <person name="Shen X."/>
            <person name="Li Y."/>
            <person name="Li Y."/>
            <person name="Wang S."/>
            <person name="Li R."/>
            <person name="Zhang H."/>
            <person name="Shen G."/>
            <person name="Guo B."/>
            <person name="Wei J."/>
            <person name="Xu J."/>
            <person name="St-Pierre B."/>
            <person name="Chen S."/>
            <person name="Sun C."/>
        </authorList>
    </citation>
    <scope>NUCLEOTIDE SEQUENCE [LARGE SCALE GENOMIC DNA]</scope>
</reference>
<dbReference type="EMBL" id="CM044706">
    <property type="protein sequence ID" value="KAI5658160.1"/>
    <property type="molecule type" value="Genomic_DNA"/>
</dbReference>
<comment type="caution">
    <text evidence="1">The sequence shown here is derived from an EMBL/GenBank/DDBJ whole genome shotgun (WGS) entry which is preliminary data.</text>
</comment>